<dbReference type="SUPFAM" id="SSF46894">
    <property type="entry name" value="C-terminal effector domain of the bipartite response regulators"/>
    <property type="match status" value="1"/>
</dbReference>
<evidence type="ECO:0000256" key="4">
    <source>
        <dbReference type="ARBA" id="ARBA00023163"/>
    </source>
</evidence>
<evidence type="ECO:0000259" key="7">
    <source>
        <dbReference type="PROSITE" id="PS50110"/>
    </source>
</evidence>
<dbReference type="InterPro" id="IPR058245">
    <property type="entry name" value="NreC/VraR/RcsB-like_REC"/>
</dbReference>
<dbReference type="PROSITE" id="PS50110">
    <property type="entry name" value="RESPONSE_REGULATORY"/>
    <property type="match status" value="1"/>
</dbReference>
<dbReference type="CDD" id="cd06170">
    <property type="entry name" value="LuxR_C_like"/>
    <property type="match status" value="1"/>
</dbReference>
<accession>A0A261SK35</accession>
<dbReference type="Pfam" id="PF00196">
    <property type="entry name" value="GerE"/>
    <property type="match status" value="1"/>
</dbReference>
<dbReference type="Proteomes" id="UP000216020">
    <property type="component" value="Unassembled WGS sequence"/>
</dbReference>
<dbReference type="GO" id="GO:0000160">
    <property type="term" value="P:phosphorelay signal transduction system"/>
    <property type="evidence" value="ECO:0007669"/>
    <property type="project" value="InterPro"/>
</dbReference>
<dbReference type="GO" id="GO:0006355">
    <property type="term" value="P:regulation of DNA-templated transcription"/>
    <property type="evidence" value="ECO:0007669"/>
    <property type="project" value="InterPro"/>
</dbReference>
<evidence type="ECO:0000256" key="5">
    <source>
        <dbReference type="PROSITE-ProRule" id="PRU00169"/>
    </source>
</evidence>
<keyword evidence="4" id="KW-0804">Transcription</keyword>
<dbReference type="Gene3D" id="3.40.50.2300">
    <property type="match status" value="1"/>
</dbReference>
<dbReference type="PANTHER" id="PTHR43214">
    <property type="entry name" value="TWO-COMPONENT RESPONSE REGULATOR"/>
    <property type="match status" value="1"/>
</dbReference>
<evidence type="ECO:0000256" key="3">
    <source>
        <dbReference type="ARBA" id="ARBA00023125"/>
    </source>
</evidence>
<gene>
    <name evidence="8" type="ORF">CAL29_03010</name>
</gene>
<feature type="modified residue" description="4-aspartylphosphate" evidence="5">
    <location>
        <position position="64"/>
    </location>
</feature>
<evidence type="ECO:0000256" key="2">
    <source>
        <dbReference type="ARBA" id="ARBA00023015"/>
    </source>
</evidence>
<keyword evidence="1 5" id="KW-0597">Phosphoprotein</keyword>
<dbReference type="Pfam" id="PF00072">
    <property type="entry name" value="Response_reg"/>
    <property type="match status" value="1"/>
</dbReference>
<feature type="domain" description="HTH luxR-type" evidence="6">
    <location>
        <begin position="161"/>
        <end position="226"/>
    </location>
</feature>
<comment type="caution">
    <text evidence="8">The sequence shown here is derived from an EMBL/GenBank/DDBJ whole genome shotgun (WGS) entry which is preliminary data.</text>
</comment>
<name>A0A261SK35_9BORD</name>
<organism evidence="8 9">
    <name type="scientific">Bordetella genomosp. 10</name>
    <dbReference type="NCBI Taxonomy" id="1416804"/>
    <lineage>
        <taxon>Bacteria</taxon>
        <taxon>Pseudomonadati</taxon>
        <taxon>Pseudomonadota</taxon>
        <taxon>Betaproteobacteria</taxon>
        <taxon>Burkholderiales</taxon>
        <taxon>Alcaligenaceae</taxon>
        <taxon>Bordetella</taxon>
    </lineage>
</organism>
<dbReference type="PANTHER" id="PTHR43214:SF41">
    <property type="entry name" value="NITRATE_NITRITE RESPONSE REGULATOR PROTEIN NARP"/>
    <property type="match status" value="1"/>
</dbReference>
<dbReference type="AlphaFoldDB" id="A0A261SK35"/>
<keyword evidence="9" id="KW-1185">Reference proteome</keyword>
<dbReference type="InterPro" id="IPR000792">
    <property type="entry name" value="Tscrpt_reg_LuxR_C"/>
</dbReference>
<feature type="domain" description="Response regulatory" evidence="7">
    <location>
        <begin position="13"/>
        <end position="129"/>
    </location>
</feature>
<evidence type="ECO:0000313" key="8">
    <source>
        <dbReference type="EMBL" id="OZI37401.1"/>
    </source>
</evidence>
<dbReference type="InterPro" id="IPR001789">
    <property type="entry name" value="Sig_transdc_resp-reg_receiver"/>
</dbReference>
<dbReference type="SUPFAM" id="SSF52172">
    <property type="entry name" value="CheY-like"/>
    <property type="match status" value="1"/>
</dbReference>
<dbReference type="PRINTS" id="PR00038">
    <property type="entry name" value="HTHLUXR"/>
</dbReference>
<dbReference type="CDD" id="cd17535">
    <property type="entry name" value="REC_NarL-like"/>
    <property type="match status" value="1"/>
</dbReference>
<proteinExistence type="predicted"/>
<dbReference type="EMBL" id="NEVM01000001">
    <property type="protein sequence ID" value="OZI37401.1"/>
    <property type="molecule type" value="Genomic_DNA"/>
</dbReference>
<dbReference type="PROSITE" id="PS50043">
    <property type="entry name" value="HTH_LUXR_2"/>
    <property type="match status" value="1"/>
</dbReference>
<dbReference type="InterPro" id="IPR011006">
    <property type="entry name" value="CheY-like_superfamily"/>
</dbReference>
<dbReference type="RefSeq" id="WP_094851507.1">
    <property type="nucleotide sequence ID" value="NZ_NEVM01000001.1"/>
</dbReference>
<dbReference type="InterPro" id="IPR016032">
    <property type="entry name" value="Sig_transdc_resp-reg_C-effctor"/>
</dbReference>
<keyword evidence="2" id="KW-0805">Transcription regulation</keyword>
<evidence type="ECO:0000259" key="6">
    <source>
        <dbReference type="PROSITE" id="PS50043"/>
    </source>
</evidence>
<keyword evidence="3" id="KW-0238">DNA-binding</keyword>
<dbReference type="InterPro" id="IPR039420">
    <property type="entry name" value="WalR-like"/>
</dbReference>
<protein>
    <recommendedName>
        <fullName evidence="10">DNA-binding response regulator</fullName>
    </recommendedName>
</protein>
<evidence type="ECO:0008006" key="10">
    <source>
        <dbReference type="Google" id="ProtNLM"/>
    </source>
</evidence>
<dbReference type="GO" id="GO:0003677">
    <property type="term" value="F:DNA binding"/>
    <property type="evidence" value="ECO:0007669"/>
    <property type="project" value="UniProtKB-KW"/>
</dbReference>
<sequence>MDMEPGQTKAPVRVFIVEDDAALRIEFERMLSARQGLVLAGSAQNMADARRLLGQMPCDVVIVDLGLPDGDGSDLIAWLNRERPNATVLVSTVFGDETHVVRAIEAGARGYLLKDTTQAEFVRSLLAVHAGDAPLSPQIARHLLKRFAPAPLASERRSSSHGPQAGDLTPREVDILNHVALGYSASETAARLSVSIHTVTTHIKRIYGKLAVHNRVEAVNAARSKGLI</sequence>
<evidence type="ECO:0000313" key="9">
    <source>
        <dbReference type="Proteomes" id="UP000216020"/>
    </source>
</evidence>
<dbReference type="SMART" id="SM00448">
    <property type="entry name" value="REC"/>
    <property type="match status" value="1"/>
</dbReference>
<reference evidence="9" key="1">
    <citation type="submission" date="2017-05" db="EMBL/GenBank/DDBJ databases">
        <title>Complete and WGS of Bordetella genogroups.</title>
        <authorList>
            <person name="Spilker T."/>
            <person name="Lipuma J."/>
        </authorList>
    </citation>
    <scope>NUCLEOTIDE SEQUENCE [LARGE SCALE GENOMIC DNA]</scope>
    <source>
        <strain evidence="9">AU16122</strain>
    </source>
</reference>
<dbReference type="OrthoDB" id="3623000at2"/>
<evidence type="ECO:0000256" key="1">
    <source>
        <dbReference type="ARBA" id="ARBA00022553"/>
    </source>
</evidence>
<dbReference type="SMART" id="SM00421">
    <property type="entry name" value="HTH_LUXR"/>
    <property type="match status" value="1"/>
</dbReference>